<evidence type="ECO:0000313" key="3">
    <source>
        <dbReference type="Proteomes" id="UP000272942"/>
    </source>
</evidence>
<organism evidence="2 3">
    <name type="scientific">Echinostoma caproni</name>
    <dbReference type="NCBI Taxonomy" id="27848"/>
    <lineage>
        <taxon>Eukaryota</taxon>
        <taxon>Metazoa</taxon>
        <taxon>Spiralia</taxon>
        <taxon>Lophotrochozoa</taxon>
        <taxon>Platyhelminthes</taxon>
        <taxon>Trematoda</taxon>
        <taxon>Digenea</taxon>
        <taxon>Plagiorchiida</taxon>
        <taxon>Echinostomata</taxon>
        <taxon>Echinostomatoidea</taxon>
        <taxon>Echinostomatidae</taxon>
        <taxon>Echinostoma</taxon>
    </lineage>
</organism>
<protein>
    <recommendedName>
        <fullName evidence="1">Receptor L-domain domain-containing protein</fullName>
    </recommendedName>
</protein>
<dbReference type="AlphaFoldDB" id="A0A3P8KY64"/>
<feature type="domain" description="Receptor L-domain" evidence="1">
    <location>
        <begin position="14"/>
        <end position="108"/>
    </location>
</feature>
<keyword evidence="3" id="KW-1185">Reference proteome</keyword>
<evidence type="ECO:0000259" key="1">
    <source>
        <dbReference type="Pfam" id="PF01030"/>
    </source>
</evidence>
<dbReference type="Gene3D" id="3.80.20.20">
    <property type="entry name" value="Receptor L-domain"/>
    <property type="match status" value="1"/>
</dbReference>
<reference evidence="2 3" key="1">
    <citation type="submission" date="2018-11" db="EMBL/GenBank/DDBJ databases">
        <authorList>
            <consortium name="Pathogen Informatics"/>
        </authorList>
    </citation>
    <scope>NUCLEOTIDE SEQUENCE [LARGE SCALE GENOMIC DNA]</scope>
    <source>
        <strain evidence="2 3">Egypt</strain>
    </source>
</reference>
<dbReference type="InterPro" id="IPR013783">
    <property type="entry name" value="Ig-like_fold"/>
</dbReference>
<dbReference type="OrthoDB" id="6262500at2759"/>
<dbReference type="InterPro" id="IPR036941">
    <property type="entry name" value="Rcpt_L-dom_sf"/>
</dbReference>
<dbReference type="Proteomes" id="UP000272942">
    <property type="component" value="Unassembled WGS sequence"/>
</dbReference>
<dbReference type="InterPro" id="IPR000494">
    <property type="entry name" value="Rcpt_L-dom"/>
</dbReference>
<dbReference type="SUPFAM" id="SSF49265">
    <property type="entry name" value="Fibronectin type III"/>
    <property type="match status" value="1"/>
</dbReference>
<dbReference type="Gene3D" id="2.60.40.10">
    <property type="entry name" value="Immunoglobulins"/>
    <property type="match status" value="1"/>
</dbReference>
<gene>
    <name evidence="2" type="ORF">ECPE_LOCUS10705</name>
</gene>
<name>A0A3P8KY64_9TREM</name>
<dbReference type="InterPro" id="IPR036116">
    <property type="entry name" value="FN3_sf"/>
</dbReference>
<proteinExistence type="predicted"/>
<evidence type="ECO:0000313" key="2">
    <source>
        <dbReference type="EMBL" id="VDP87493.1"/>
    </source>
</evidence>
<dbReference type="Pfam" id="PF01030">
    <property type="entry name" value="Recep_L_domain"/>
    <property type="match status" value="1"/>
</dbReference>
<dbReference type="SUPFAM" id="SSF52058">
    <property type="entry name" value="L domain-like"/>
    <property type="match status" value="1"/>
</dbReference>
<dbReference type="EMBL" id="UZAN01049533">
    <property type="protein sequence ID" value="VDP87493.1"/>
    <property type="molecule type" value="Genomic_DNA"/>
</dbReference>
<sequence>MEQCDEVDQGRALKVAFAKLKEIHGSLHIINSDILSALSFLTNLRVIHGTKANQSDTSGTSLEVAWNGQLNRLWGSNSHMVGERGKLRIMSGRLVFSLNRNLCPAEIHRFIQSHIQMTRNLTNLELNLIDRSNGDVALSPPNPIGFRATALSSSDIRLQWSDAEHTNGPLVEVLVWHAPVPETVVVAHEDSVSCGQMSLGPVNSIEPLETVKQLSTVHRPTPSCTFCAVKCRSNVSDETSVRAPDYSHKSKELEAGRWKQLESILFEDRLQNLLLSPRGPNTLSRRATRSLPLASDATASWLKGAHLIVVPRTPNTDTPSVSGSSHHVMVHNLRHFTAYSFRLLACHRPHDTKGQALKIVRFRH</sequence>
<accession>A0A3P8KY64</accession>